<evidence type="ECO:0000313" key="2">
    <source>
        <dbReference type="EMBL" id="KAF9538168.1"/>
    </source>
</evidence>
<evidence type="ECO:0000313" key="3">
    <source>
        <dbReference type="Proteomes" id="UP000723463"/>
    </source>
</evidence>
<comment type="caution">
    <text evidence="2">The sequence shown here is derived from an EMBL/GenBank/DDBJ whole genome shotgun (WGS) entry which is preliminary data.</text>
</comment>
<protein>
    <submittedName>
        <fullName evidence="2">Uncharacterized protein</fullName>
    </submittedName>
</protein>
<reference evidence="2" key="1">
    <citation type="journal article" date="2020" name="Fungal Divers.">
        <title>Resolving the Mortierellaceae phylogeny through synthesis of multi-gene phylogenetics and phylogenomics.</title>
        <authorList>
            <person name="Vandepol N."/>
            <person name="Liber J."/>
            <person name="Desiro A."/>
            <person name="Na H."/>
            <person name="Kennedy M."/>
            <person name="Barry K."/>
            <person name="Grigoriev I.V."/>
            <person name="Miller A.N."/>
            <person name="O'Donnell K."/>
            <person name="Stajich J.E."/>
            <person name="Bonito G."/>
        </authorList>
    </citation>
    <scope>NUCLEOTIDE SEQUENCE</scope>
    <source>
        <strain evidence="2">NRRL 2591</strain>
    </source>
</reference>
<evidence type="ECO:0000256" key="1">
    <source>
        <dbReference type="SAM" id="MobiDB-lite"/>
    </source>
</evidence>
<dbReference type="EMBL" id="JAAAXW010000328">
    <property type="protein sequence ID" value="KAF9538168.1"/>
    <property type="molecule type" value="Genomic_DNA"/>
</dbReference>
<dbReference type="Proteomes" id="UP000723463">
    <property type="component" value="Unassembled WGS sequence"/>
</dbReference>
<organism evidence="2 3">
    <name type="scientific">Mortierella hygrophila</name>
    <dbReference type="NCBI Taxonomy" id="979708"/>
    <lineage>
        <taxon>Eukaryota</taxon>
        <taxon>Fungi</taxon>
        <taxon>Fungi incertae sedis</taxon>
        <taxon>Mucoromycota</taxon>
        <taxon>Mortierellomycotina</taxon>
        <taxon>Mortierellomycetes</taxon>
        <taxon>Mortierellales</taxon>
        <taxon>Mortierellaceae</taxon>
        <taxon>Mortierella</taxon>
    </lineage>
</organism>
<sequence>MHQYPAYPSEPPFPQPPMQYEQQYPFYAEPNSYQYYPSIIGGSNPDKPQHTKSKSELESEAGPCFDDGLMESVDLEEEEPEILQFLVERAREDEKYRDMLQGYVGVDVKKFVTPEALRNAKRILELVDV</sequence>
<dbReference type="AlphaFoldDB" id="A0A9P6EXG2"/>
<feature type="region of interest" description="Disordered" evidence="1">
    <location>
        <begin position="1"/>
        <end position="20"/>
    </location>
</feature>
<keyword evidence="3" id="KW-1185">Reference proteome</keyword>
<gene>
    <name evidence="2" type="ORF">EC957_007120</name>
</gene>
<name>A0A9P6EXG2_9FUNG</name>
<proteinExistence type="predicted"/>
<feature type="compositionally biased region" description="Basic and acidic residues" evidence="1">
    <location>
        <begin position="47"/>
        <end position="57"/>
    </location>
</feature>
<feature type="compositionally biased region" description="Pro residues" evidence="1">
    <location>
        <begin position="8"/>
        <end position="17"/>
    </location>
</feature>
<feature type="region of interest" description="Disordered" evidence="1">
    <location>
        <begin position="39"/>
        <end position="67"/>
    </location>
</feature>
<accession>A0A9P6EXG2</accession>